<feature type="domain" description="LamG-like jellyroll fold" evidence="5">
    <location>
        <begin position="1119"/>
        <end position="1261"/>
    </location>
</feature>
<keyword evidence="2" id="KW-1015">Disulfide bond</keyword>
<evidence type="ECO:0000313" key="7">
    <source>
        <dbReference type="Proteomes" id="UP000033699"/>
    </source>
</evidence>
<dbReference type="CDD" id="cd23451">
    <property type="entry name" value="beta-trefoil_Ricin_laminarinase"/>
    <property type="match status" value="1"/>
</dbReference>
<evidence type="ECO:0000259" key="5">
    <source>
        <dbReference type="SMART" id="SM00560"/>
    </source>
</evidence>
<evidence type="ECO:0000313" key="6">
    <source>
        <dbReference type="EMBL" id="KJS63113.1"/>
    </source>
</evidence>
<dbReference type="Pfam" id="PF13385">
    <property type="entry name" value="Laminin_G_3"/>
    <property type="match status" value="1"/>
</dbReference>
<dbReference type="Proteomes" id="UP000033699">
    <property type="component" value="Unassembled WGS sequence"/>
</dbReference>
<evidence type="ECO:0000256" key="2">
    <source>
        <dbReference type="ARBA" id="ARBA00023157"/>
    </source>
</evidence>
<dbReference type="OrthoDB" id="4332189at2"/>
<feature type="region of interest" description="Disordered" evidence="3">
    <location>
        <begin position="1"/>
        <end position="39"/>
    </location>
</feature>
<evidence type="ECO:0000256" key="3">
    <source>
        <dbReference type="SAM" id="MobiDB-lite"/>
    </source>
</evidence>
<dbReference type="Pfam" id="PF00652">
    <property type="entry name" value="Ricin_B_lectin"/>
    <property type="match status" value="1"/>
</dbReference>
<comment type="caution">
    <text evidence="6">The sequence shown here is derived from an EMBL/GenBank/DDBJ whole genome shotgun (WGS) entry which is preliminary data.</text>
</comment>
<evidence type="ECO:0000259" key="4">
    <source>
        <dbReference type="SMART" id="SM00458"/>
    </source>
</evidence>
<feature type="region of interest" description="Disordered" evidence="3">
    <location>
        <begin position="250"/>
        <end position="279"/>
    </location>
</feature>
<sequence length="1405" mass="145150">MTAPGIAAAATGDGNHGPADTSWPTPPPPPAKNRTDPRSVQVDAIRAAQAKAKSTGKPVVVDALATGSSQTTANPNGTVSTDSTPVVERIKNADGSWRAVDATLRANPDGTLAPTAVPSALTFSGGGTGPLATMATADGKKLSLKAPFALPKPELNGDSALYRSVLPDVDLELRATTAGGWRQVLIVRTAQAAADPRIKQLHLDTVTDGLTVKADANGNLTAEDAGGKARFSAPAPVMWDSAIAVPKVQSKAAAAPSADDGPAPDGSSSKGPGTGARTAAVATTVSGTGIDLVPDTSALGQGTGPWYLDPGWNPSVDNGAQAWAQVQSAYPKTPEYNGTQYGQDKPAAGYCGFTSGPNRCEKLGNERAYFQIGLNSAFWGSAVQGATLYATVAASSSPTTNTPVGLYSTSPIDTSTTWNNQPCGNGSCSKVTTTWMTGTGGIEFNVKDQMAQAAREHWGGWTIMFTPDDETNMYYHQRFANNPHVVVTYDFAPSIGSPGTSPTPGFARDAAYNQCQTPGTANPWDNPGWVGRNTDVSLAVDTWSPTGEQLWTTFKMWDDDDHQSTKFFDTGWGASTSRATMSAGQLIDGHQYGWFAVTSDGTLASPYSPMCFLRVDRTPPTARITSTDFPESGTLGGHPKLVGQEGVFTLSGTDPAPAGGGRSSGLACARWTTDPVRAASTGWGCNDGGNIVKMDGNGSFQLKYTPWHWGTNFLYLQTQDNAGNMSQPVVYTYFVPGNPAIVDPVMGDVDGDRKADVLLPDGSGALRLVGAGADPYAAPNAKPASAPGTTDWSTVQTTHRGSFSDRNVDDLIAHVPGAAELYLYANDDIAAHLDGQSAMSLGKTRDCYLPNGTPIVCKDYGNNDTWSGVTQIAAFGSPSGDTPARNGTLVGLPRSSLLFVEGGRLWLGMSYSAKTLDGPAVLLSQNQAWASYDLITPGPAKGANVPTVWARSRADGSIHAYQLAAGSAPGTYDATGFADPATGALPTSVDPKLYPKVGSNGDLTGDGVPDLWAVDTGNQLVAWAGVGTKAPNVNGGPTVTGFEQSPVVLGNLNRPIGNWLASPNGGNTVLDGQGKANGTATGVSWVSDTVDGRSTTVAAFSPGSGSNITTQGPVVDTRKSFTVSAWAKSGQGGGIVAGQTANHASDFMLYNDGAGNAWRFAMSYGDTGGWPFQFTNTISASAGVRAGVWTQVTASYNSDTGLMSLYVDGVLAGTGYHPASQGSPPSGPFVLGRYKSADQPSQSFDGSISTIAVYPFAIAPAAPGGSSPVRSALDANVCFDDNGGGTANGTAIQVWACNGTDAQAVSPVGDGSLRVKGGCISPVNAGTVNGTQLEYRTCDGTAAQRWLPLANGALYHPASGRCVDLPFAQTANGTRPALWDCAYEANQRWDTASLRTAVVPGPPRG</sequence>
<dbReference type="InterPro" id="IPR006558">
    <property type="entry name" value="LamG-like"/>
</dbReference>
<keyword evidence="1" id="KW-0732">Signal</keyword>
<dbReference type="InterPro" id="IPR035992">
    <property type="entry name" value="Ricin_B-like_lectins"/>
</dbReference>
<dbReference type="Gene3D" id="2.80.10.50">
    <property type="match status" value="1"/>
</dbReference>
<dbReference type="EMBL" id="JZKH01000006">
    <property type="protein sequence ID" value="KJS63113.1"/>
    <property type="molecule type" value="Genomic_DNA"/>
</dbReference>
<dbReference type="PATRIC" id="fig|359131.3.peg.5627"/>
<dbReference type="InterPro" id="IPR000772">
    <property type="entry name" value="Ricin_B_lectin"/>
</dbReference>
<dbReference type="Gene3D" id="2.60.120.200">
    <property type="match status" value="1"/>
</dbReference>
<dbReference type="SMART" id="SM00458">
    <property type="entry name" value="RICIN"/>
    <property type="match status" value="1"/>
</dbReference>
<gene>
    <name evidence="6" type="ORF">VM95_05270</name>
</gene>
<keyword evidence="7" id="KW-1185">Reference proteome</keyword>
<accession>A0A0F2TIP2</accession>
<proteinExistence type="predicted"/>
<organism evidence="6 7">
    <name type="scientific">Streptomyces rubellomurinus (strain ATCC 31215)</name>
    <dbReference type="NCBI Taxonomy" id="359131"/>
    <lineage>
        <taxon>Bacteria</taxon>
        <taxon>Bacillati</taxon>
        <taxon>Actinomycetota</taxon>
        <taxon>Actinomycetes</taxon>
        <taxon>Kitasatosporales</taxon>
        <taxon>Streptomycetaceae</taxon>
        <taxon>Streptomyces</taxon>
    </lineage>
</organism>
<dbReference type="PROSITE" id="PS50231">
    <property type="entry name" value="RICIN_B_LECTIN"/>
    <property type="match status" value="1"/>
</dbReference>
<dbReference type="SUPFAM" id="SSF50370">
    <property type="entry name" value="Ricin B-like lectins"/>
    <property type="match status" value="1"/>
</dbReference>
<protein>
    <submittedName>
        <fullName evidence="6">Uncharacterized protein</fullName>
    </submittedName>
</protein>
<dbReference type="InterPro" id="IPR013320">
    <property type="entry name" value="ConA-like_dom_sf"/>
</dbReference>
<dbReference type="SUPFAM" id="SSF49899">
    <property type="entry name" value="Concanavalin A-like lectins/glucanases"/>
    <property type="match status" value="1"/>
</dbReference>
<dbReference type="RefSeq" id="WP_045692833.1">
    <property type="nucleotide sequence ID" value="NZ_JZKH01000006.1"/>
</dbReference>
<evidence type="ECO:0000256" key="1">
    <source>
        <dbReference type="ARBA" id="ARBA00022729"/>
    </source>
</evidence>
<feature type="domain" description="Ricin B lectin" evidence="4">
    <location>
        <begin position="1266"/>
        <end position="1392"/>
    </location>
</feature>
<name>A0A0F2TIP2_STRR3</name>
<reference evidence="6 7" key="1">
    <citation type="submission" date="2015-02" db="EMBL/GenBank/DDBJ databases">
        <authorList>
            <person name="Ju K.-S."/>
            <person name="Doroghazi J.R."/>
            <person name="Metcalf W."/>
        </authorList>
    </citation>
    <scope>NUCLEOTIDE SEQUENCE [LARGE SCALE GENOMIC DNA]</scope>
    <source>
        <strain evidence="6 7">ATCC 31215</strain>
    </source>
</reference>
<dbReference type="SMART" id="SM00560">
    <property type="entry name" value="LamGL"/>
    <property type="match status" value="1"/>
</dbReference>